<evidence type="ECO:0000313" key="4">
    <source>
        <dbReference type="Proteomes" id="UP001281761"/>
    </source>
</evidence>
<feature type="compositionally biased region" description="Basic and acidic residues" evidence="1">
    <location>
        <begin position="116"/>
        <end position="127"/>
    </location>
</feature>
<gene>
    <name evidence="3" type="ORF">BLNAU_14653</name>
</gene>
<dbReference type="InterPro" id="IPR009083">
    <property type="entry name" value="TFIIA_a-hlx"/>
</dbReference>
<keyword evidence="4" id="KW-1185">Reference proteome</keyword>
<sequence length="149" mass="17194">MTLRVYRNTELGQALIKTLDELVSRGNINENQKELMLDRFDSSFERQMTKHARQAKSQEVILKGTIMNRNYYNRTFTIDVADFTVNSGTGNQVHLDAIQLFCFDVQYKGATADLIPPRHEQRTREIADNDDENGDLAPRNSVKKRKRSS</sequence>
<organism evidence="3 4">
    <name type="scientific">Blattamonas nauphoetae</name>
    <dbReference type="NCBI Taxonomy" id="2049346"/>
    <lineage>
        <taxon>Eukaryota</taxon>
        <taxon>Metamonada</taxon>
        <taxon>Preaxostyla</taxon>
        <taxon>Oxymonadida</taxon>
        <taxon>Blattamonas</taxon>
    </lineage>
</organism>
<dbReference type="InterPro" id="IPR015872">
    <property type="entry name" value="TFIIA_gsu_N"/>
</dbReference>
<evidence type="ECO:0000259" key="2">
    <source>
        <dbReference type="Pfam" id="PF02268"/>
    </source>
</evidence>
<protein>
    <recommendedName>
        <fullName evidence="2">Transcription initiation factor IIA gamma subunit N-terminal domain-containing protein</fullName>
    </recommendedName>
</protein>
<dbReference type="PANTHER" id="PTHR10966">
    <property type="entry name" value="TRANSCRIPTION INITIATION FACTOR IIA SUBUNIT 2"/>
    <property type="match status" value="1"/>
</dbReference>
<proteinExistence type="predicted"/>
<dbReference type="InterPro" id="IPR003194">
    <property type="entry name" value="TFIIA_gsu"/>
</dbReference>
<evidence type="ECO:0000256" key="1">
    <source>
        <dbReference type="SAM" id="MobiDB-lite"/>
    </source>
</evidence>
<dbReference type="Proteomes" id="UP001281761">
    <property type="component" value="Unassembled WGS sequence"/>
</dbReference>
<feature type="region of interest" description="Disordered" evidence="1">
    <location>
        <begin position="114"/>
        <end position="149"/>
    </location>
</feature>
<dbReference type="EMBL" id="JARBJD010000136">
    <property type="protein sequence ID" value="KAK2950412.1"/>
    <property type="molecule type" value="Genomic_DNA"/>
</dbReference>
<comment type="caution">
    <text evidence="3">The sequence shown here is derived from an EMBL/GenBank/DDBJ whole genome shotgun (WGS) entry which is preliminary data.</text>
</comment>
<name>A0ABQ9XIF4_9EUKA</name>
<evidence type="ECO:0000313" key="3">
    <source>
        <dbReference type="EMBL" id="KAK2950412.1"/>
    </source>
</evidence>
<accession>A0ABQ9XIF4</accession>
<dbReference type="Pfam" id="PF02268">
    <property type="entry name" value="TFIIA_gamma_N"/>
    <property type="match status" value="1"/>
</dbReference>
<dbReference type="SUPFAM" id="SSF47396">
    <property type="entry name" value="Transcription factor IIA (TFIIA), alpha-helical domain"/>
    <property type="match status" value="1"/>
</dbReference>
<reference evidence="3 4" key="1">
    <citation type="journal article" date="2022" name="bioRxiv">
        <title>Genomics of Preaxostyla Flagellates Illuminates Evolutionary Transitions and the Path Towards Mitochondrial Loss.</title>
        <authorList>
            <person name="Novak L.V.F."/>
            <person name="Treitli S.C."/>
            <person name="Pyrih J."/>
            <person name="Halakuc P."/>
            <person name="Pipaliya S.V."/>
            <person name="Vacek V."/>
            <person name="Brzon O."/>
            <person name="Soukal P."/>
            <person name="Eme L."/>
            <person name="Dacks J.B."/>
            <person name="Karnkowska A."/>
            <person name="Elias M."/>
            <person name="Hampl V."/>
        </authorList>
    </citation>
    <scope>NUCLEOTIDE SEQUENCE [LARGE SCALE GENOMIC DNA]</scope>
    <source>
        <strain evidence="3">NAU3</strain>
        <tissue evidence="3">Gut</tissue>
    </source>
</reference>
<dbReference type="Gene3D" id="1.10.287.190">
    <property type="entry name" value="Transcription factor IIA gamma subunit, alpha-helical domain"/>
    <property type="match status" value="1"/>
</dbReference>
<feature type="domain" description="Transcription initiation factor IIA gamma subunit N-terminal" evidence="2">
    <location>
        <begin position="5"/>
        <end position="46"/>
    </location>
</feature>